<sequence length="335" mass="37499">MKRHRPSTKKTNASLLKIALTTGDRDGIGFEVTAKALSKIKPSLKKNRCLFFIFRHRDQQKWQPQYFKLIDKSWLRLTFHSLEQALDFLDLVEGKLPDNLLVDLALTSHEAQWVLDASKACRDGNLDSLVTGPLSKSVTAKLPRKPLGHTGIFRDLFKKNQMFMAFVGRDFNVLLATDHIPFSKVEASLNAKTFSSALKAAEDLRQLLNSKKNLAVLGLNPHSGEKGLLGKIETRLFKKLPKNVDGPLVPDAAFLKKNWSRYSVFVCLYHDQGLIPFKMHHGQDSGVHLTMGLPFVRTSVDHGTAVELFNKNLANSASMSEAIQLNMKLIGAKNV</sequence>
<dbReference type="GO" id="GO:0051287">
    <property type="term" value="F:NAD binding"/>
    <property type="evidence" value="ECO:0007669"/>
    <property type="project" value="InterPro"/>
</dbReference>
<reference evidence="4 5" key="1">
    <citation type="journal article" date="2013" name="ISME J.">
        <title>By their genes ye shall know them: genomic signatures of predatory bacteria.</title>
        <authorList>
            <person name="Pasternak Z."/>
            <person name="Pietrokovski S."/>
            <person name="Rotem O."/>
            <person name="Gophna U."/>
            <person name="Lurie-Weinberger M.N."/>
            <person name="Jurkevitch E."/>
        </authorList>
    </citation>
    <scope>NUCLEOTIDE SEQUENCE [LARGE SCALE GENOMIC DNA]</scope>
    <source>
        <strain evidence="4 5">JSS</strain>
    </source>
</reference>
<gene>
    <name evidence="4" type="ORF">A11Q_12</name>
</gene>
<evidence type="ECO:0000256" key="3">
    <source>
        <dbReference type="ARBA" id="ARBA00023027"/>
    </source>
</evidence>
<keyword evidence="5" id="KW-1185">Reference proteome</keyword>
<dbReference type="Pfam" id="PF04166">
    <property type="entry name" value="PdxA"/>
    <property type="match status" value="1"/>
</dbReference>
<proteinExistence type="predicted"/>
<dbReference type="SUPFAM" id="SSF53659">
    <property type="entry name" value="Isocitrate/Isopropylmalate dehydrogenase-like"/>
    <property type="match status" value="1"/>
</dbReference>
<dbReference type="InterPro" id="IPR005255">
    <property type="entry name" value="PdxA_fam"/>
</dbReference>
<organism evidence="4 5">
    <name type="scientific">Pseudobdellovibrio exovorus JSS</name>
    <dbReference type="NCBI Taxonomy" id="1184267"/>
    <lineage>
        <taxon>Bacteria</taxon>
        <taxon>Pseudomonadati</taxon>
        <taxon>Bdellovibrionota</taxon>
        <taxon>Bdellovibrionia</taxon>
        <taxon>Bdellovibrionales</taxon>
        <taxon>Pseudobdellovibrionaceae</taxon>
        <taxon>Pseudobdellovibrio</taxon>
    </lineage>
</organism>
<dbReference type="PANTHER" id="PTHR30004:SF6">
    <property type="entry name" value="D-THREONATE 4-PHOSPHATE DEHYDROGENASE"/>
    <property type="match status" value="1"/>
</dbReference>
<dbReference type="KEGG" id="bex:A11Q_12"/>
<dbReference type="AlphaFoldDB" id="M4V4H4"/>
<dbReference type="GO" id="GO:0046872">
    <property type="term" value="F:metal ion binding"/>
    <property type="evidence" value="ECO:0007669"/>
    <property type="project" value="UniProtKB-KW"/>
</dbReference>
<dbReference type="PANTHER" id="PTHR30004">
    <property type="entry name" value="4-HYDROXYTHREONINE-4-PHOSPHATE DEHYDROGENASE"/>
    <property type="match status" value="1"/>
</dbReference>
<keyword evidence="2" id="KW-0560">Oxidoreductase</keyword>
<dbReference type="OrthoDB" id="5289496at2"/>
<keyword evidence="1" id="KW-0479">Metal-binding</keyword>
<dbReference type="PATRIC" id="fig|1184267.3.peg.14"/>
<accession>M4V4H4</accession>
<name>M4V4H4_9BACT</name>
<dbReference type="HOGENOM" id="CLU_040168_0_0_7"/>
<evidence type="ECO:0000256" key="2">
    <source>
        <dbReference type="ARBA" id="ARBA00023002"/>
    </source>
</evidence>
<dbReference type="EMBL" id="CP003537">
    <property type="protein sequence ID" value="AGH94232.1"/>
    <property type="molecule type" value="Genomic_DNA"/>
</dbReference>
<dbReference type="Proteomes" id="UP000012040">
    <property type="component" value="Chromosome"/>
</dbReference>
<keyword evidence="3" id="KW-0520">NAD</keyword>
<dbReference type="GO" id="GO:0016491">
    <property type="term" value="F:oxidoreductase activity"/>
    <property type="evidence" value="ECO:0007669"/>
    <property type="project" value="UniProtKB-KW"/>
</dbReference>
<evidence type="ECO:0000256" key="1">
    <source>
        <dbReference type="ARBA" id="ARBA00022723"/>
    </source>
</evidence>
<dbReference type="RefSeq" id="WP_015468722.1">
    <property type="nucleotide sequence ID" value="NC_020813.1"/>
</dbReference>
<evidence type="ECO:0000313" key="5">
    <source>
        <dbReference type="Proteomes" id="UP000012040"/>
    </source>
</evidence>
<dbReference type="STRING" id="1184267.A11Q_12"/>
<dbReference type="Gene3D" id="3.40.718.10">
    <property type="entry name" value="Isopropylmalate Dehydrogenase"/>
    <property type="match status" value="1"/>
</dbReference>
<protein>
    <submittedName>
        <fullName evidence="4">Pyridoxal phosphate biosynthetic protein</fullName>
    </submittedName>
</protein>
<evidence type="ECO:0000313" key="4">
    <source>
        <dbReference type="EMBL" id="AGH94232.1"/>
    </source>
</evidence>
<dbReference type="eggNOG" id="COG1995">
    <property type="taxonomic scope" value="Bacteria"/>
</dbReference>